<accession>A0A8S3Q4T8</accession>
<dbReference type="Pfam" id="PF20231">
    <property type="entry name" value="DUF6589"/>
    <property type="match status" value="1"/>
</dbReference>
<reference evidence="3" key="1">
    <citation type="submission" date="2021-03" db="EMBL/GenBank/DDBJ databases">
        <authorList>
            <person name="Bekaert M."/>
        </authorList>
    </citation>
    <scope>NUCLEOTIDE SEQUENCE</scope>
</reference>
<dbReference type="Proteomes" id="UP000683360">
    <property type="component" value="Unassembled WGS sequence"/>
</dbReference>
<proteinExistence type="predicted"/>
<dbReference type="GO" id="GO:0008270">
    <property type="term" value="F:zinc ion binding"/>
    <property type="evidence" value="ECO:0007669"/>
    <property type="project" value="UniProtKB-KW"/>
</dbReference>
<sequence>MIKESIDLVNGDADTMVQRILELSNAENILHQYRDLMHPGFYFVGDNLDMRTKVKNMTIYNQHKDHHMYQICACRKQDFRNHLDNTVVKGDANTVIWKLLYSTSSARDQGTLYAARNTINARNVTQDPADDFYAASDLVEKVTTAYIITGGLTHFGMESIDSLPCKNVYEGAVGNTNEMKEYIFDQARSFVKTFTLPEIPKLPEYGPNCNTYNCRYCGKKYKQPHSLRKHESSIHGHYDPLFAKEKVSSGKDNENESDGVSAYTKLVLTLGLLRMDHNDAIHMGDGSRMLRIDQFLVLYYKYCHCTKYAFGTLETIAQTEVLLTERQAHRLIWNRTVNHKGDANTNHPNDLDVEHCNKVFKDSAHSYRGVFTEKVVSRVSKSAMKVHEIIRQFDKMCNVHVPSGRHRT</sequence>
<name>A0A8S3Q4T8_MYTED</name>
<dbReference type="PROSITE" id="PS50157">
    <property type="entry name" value="ZINC_FINGER_C2H2_2"/>
    <property type="match status" value="1"/>
</dbReference>
<dbReference type="EMBL" id="CAJPWZ010000332">
    <property type="protein sequence ID" value="CAG2190496.1"/>
    <property type="molecule type" value="Genomic_DNA"/>
</dbReference>
<evidence type="ECO:0000256" key="1">
    <source>
        <dbReference type="PROSITE-ProRule" id="PRU00042"/>
    </source>
</evidence>
<evidence type="ECO:0000313" key="4">
    <source>
        <dbReference type="Proteomes" id="UP000683360"/>
    </source>
</evidence>
<dbReference type="PROSITE" id="PS00028">
    <property type="entry name" value="ZINC_FINGER_C2H2_1"/>
    <property type="match status" value="1"/>
</dbReference>
<keyword evidence="1" id="KW-0863">Zinc-finger</keyword>
<dbReference type="InterPro" id="IPR013087">
    <property type="entry name" value="Znf_C2H2_type"/>
</dbReference>
<keyword evidence="4" id="KW-1185">Reference proteome</keyword>
<keyword evidence="1" id="KW-0479">Metal-binding</keyword>
<evidence type="ECO:0000259" key="2">
    <source>
        <dbReference type="PROSITE" id="PS50157"/>
    </source>
</evidence>
<protein>
    <recommendedName>
        <fullName evidence="2">C2H2-type domain-containing protein</fullName>
    </recommendedName>
</protein>
<dbReference type="AlphaFoldDB" id="A0A8S3Q4T8"/>
<gene>
    <name evidence="3" type="ORF">MEDL_5803</name>
</gene>
<feature type="domain" description="C2H2-type" evidence="2">
    <location>
        <begin position="212"/>
        <end position="240"/>
    </location>
</feature>
<dbReference type="InterPro" id="IPR046496">
    <property type="entry name" value="DUF6589"/>
</dbReference>
<comment type="caution">
    <text evidence="3">The sequence shown here is derived from an EMBL/GenBank/DDBJ whole genome shotgun (WGS) entry which is preliminary data.</text>
</comment>
<keyword evidence="1" id="KW-0862">Zinc</keyword>
<organism evidence="3 4">
    <name type="scientific">Mytilus edulis</name>
    <name type="common">Blue mussel</name>
    <dbReference type="NCBI Taxonomy" id="6550"/>
    <lineage>
        <taxon>Eukaryota</taxon>
        <taxon>Metazoa</taxon>
        <taxon>Spiralia</taxon>
        <taxon>Lophotrochozoa</taxon>
        <taxon>Mollusca</taxon>
        <taxon>Bivalvia</taxon>
        <taxon>Autobranchia</taxon>
        <taxon>Pteriomorphia</taxon>
        <taxon>Mytilida</taxon>
        <taxon>Mytiloidea</taxon>
        <taxon>Mytilidae</taxon>
        <taxon>Mytilinae</taxon>
        <taxon>Mytilus</taxon>
    </lineage>
</organism>
<dbReference type="OrthoDB" id="5952546at2759"/>
<evidence type="ECO:0000313" key="3">
    <source>
        <dbReference type="EMBL" id="CAG2190496.1"/>
    </source>
</evidence>